<dbReference type="OrthoDB" id="2194813at2759"/>
<name>A0A9P6KZT9_9MICR</name>
<dbReference type="AlphaFoldDB" id="A0A9P6KZT9"/>
<dbReference type="InterPro" id="IPR037136">
    <property type="entry name" value="RNA3'_phos_cyclase_dom_sf"/>
</dbReference>
<dbReference type="GO" id="GO:0004521">
    <property type="term" value="F:RNA endonuclease activity"/>
    <property type="evidence" value="ECO:0007669"/>
    <property type="project" value="TreeGrafter"/>
</dbReference>
<dbReference type="Proteomes" id="UP000740883">
    <property type="component" value="Unassembled WGS sequence"/>
</dbReference>
<keyword evidence="4" id="KW-1185">Reference proteome</keyword>
<dbReference type="InterPro" id="IPR036553">
    <property type="entry name" value="RPTC_insert"/>
</dbReference>
<gene>
    <name evidence="3" type="primary">RCL1</name>
    <name evidence="3" type="ORF">NGRA_0683</name>
</gene>
<comment type="caution">
    <text evidence="3">The sequence shown here is derived from an EMBL/GenBank/DDBJ whole genome shotgun (WGS) entry which is preliminary data.</text>
</comment>
<dbReference type="Gene3D" id="3.30.360.20">
    <property type="entry name" value="RNA 3'-terminal phosphate cyclase, insert domain"/>
    <property type="match status" value="1"/>
</dbReference>
<dbReference type="InterPro" id="IPR013792">
    <property type="entry name" value="RNA3'P_cycl/enolpyr_Trfase_a/b"/>
</dbReference>
<dbReference type="InterPro" id="IPR013791">
    <property type="entry name" value="RNA3'-term_phos_cycl_insert"/>
</dbReference>
<dbReference type="InterPro" id="IPR023797">
    <property type="entry name" value="RNA3'_phos_cyclase_dom"/>
</dbReference>
<dbReference type="InterPro" id="IPR000228">
    <property type="entry name" value="RNA3'_term_phos_cyc"/>
</dbReference>
<dbReference type="Gene3D" id="3.65.10.20">
    <property type="entry name" value="RNA 3'-terminal phosphate cyclase domain"/>
    <property type="match status" value="1"/>
</dbReference>
<organism evidence="3 4">
    <name type="scientific">Nosema granulosis</name>
    <dbReference type="NCBI Taxonomy" id="83296"/>
    <lineage>
        <taxon>Eukaryota</taxon>
        <taxon>Fungi</taxon>
        <taxon>Fungi incertae sedis</taxon>
        <taxon>Microsporidia</taxon>
        <taxon>Nosematidae</taxon>
        <taxon>Nosema</taxon>
    </lineage>
</organism>
<dbReference type="GO" id="GO:0005730">
    <property type="term" value="C:nucleolus"/>
    <property type="evidence" value="ECO:0007669"/>
    <property type="project" value="TreeGrafter"/>
</dbReference>
<reference evidence="3 4" key="1">
    <citation type="journal article" date="2020" name="Genome Biol. Evol.">
        <title>Comparative genomics of strictly vertically transmitted, feminizing microsporidia endosymbionts of amphipod crustaceans.</title>
        <authorList>
            <person name="Cormier A."/>
            <person name="Chebbi M.A."/>
            <person name="Giraud I."/>
            <person name="Wattier R."/>
            <person name="Teixeira M."/>
            <person name="Gilbert C."/>
            <person name="Rigaud T."/>
            <person name="Cordaux R."/>
        </authorList>
    </citation>
    <scope>NUCLEOTIDE SEQUENCE [LARGE SCALE GENOMIC DNA]</scope>
    <source>
        <strain evidence="3 4">Ou3-Ou53</strain>
    </source>
</reference>
<dbReference type="Pfam" id="PF01137">
    <property type="entry name" value="RTC"/>
    <property type="match status" value="1"/>
</dbReference>
<dbReference type="Pfam" id="PF05189">
    <property type="entry name" value="RTC_insert"/>
    <property type="match status" value="1"/>
</dbReference>
<evidence type="ECO:0000259" key="2">
    <source>
        <dbReference type="Pfam" id="PF05189"/>
    </source>
</evidence>
<dbReference type="PANTHER" id="PTHR11096:SF1">
    <property type="entry name" value="RNA 3'-TERMINAL PHOSPHATE CYCLASE-LIKE PROTEIN"/>
    <property type="match status" value="1"/>
</dbReference>
<feature type="domain" description="RNA 3'-terminal phosphate cyclase insert" evidence="2">
    <location>
        <begin position="170"/>
        <end position="259"/>
    </location>
</feature>
<evidence type="ECO:0000313" key="4">
    <source>
        <dbReference type="Proteomes" id="UP000740883"/>
    </source>
</evidence>
<protein>
    <submittedName>
        <fullName evidence="3">RNA 3'-terminal phosphate cyclase-like protein</fullName>
    </submittedName>
</protein>
<feature type="domain" description="RNA 3'-terminal phosphate cyclase" evidence="1">
    <location>
        <begin position="15"/>
        <end position="313"/>
    </location>
</feature>
<sequence>MEYLEIKDSKAFNFTITYSLLTKKKIKINILSGFEYKEDYVRLVCSITKGSSYEFDKKTSILLFNPGVLIGGRFIYTCKDEISNYIVPLLPALPFNGSQIFISFIGVTNNLHSVEMIKIAHFTLCKHFEIPGLELVVKKTGFSPEGQGQADLFCGSMSQIKNIDLSQPSELDKTRALLLSSRLNSNCIGEMSSVVTDLLGDLNLKIFSNVHNSKDSGPSPGYQCNLFMESKEGIFYAIKLGLDSAPREVVHETCLELLKSANRGGVLDEKLYPLLFSFLAISSTDISSVVISRITEETDVIIKLVRIFFNYEFVLSKLNDELLLKSSGCGYKNINRKIN</sequence>
<dbReference type="SUPFAM" id="SSF55205">
    <property type="entry name" value="EPT/RTPC-like"/>
    <property type="match status" value="1"/>
</dbReference>
<dbReference type="EMBL" id="SBJO01000029">
    <property type="protein sequence ID" value="KAF9764283.1"/>
    <property type="molecule type" value="Genomic_DNA"/>
</dbReference>
<accession>A0A9P6KZT9</accession>
<evidence type="ECO:0000259" key="1">
    <source>
        <dbReference type="Pfam" id="PF01137"/>
    </source>
</evidence>
<proteinExistence type="predicted"/>
<dbReference type="PANTHER" id="PTHR11096">
    <property type="entry name" value="RNA 3' TERMINAL PHOSPHATE CYCLASE"/>
    <property type="match status" value="1"/>
</dbReference>
<evidence type="ECO:0000313" key="3">
    <source>
        <dbReference type="EMBL" id="KAF9764283.1"/>
    </source>
</evidence>
<dbReference type="GO" id="GO:0000479">
    <property type="term" value="P:endonucleolytic cleavage of tricistronic rRNA transcript (SSU-rRNA, 5.8S rRNA, LSU-rRNA)"/>
    <property type="evidence" value="ECO:0007669"/>
    <property type="project" value="TreeGrafter"/>
</dbReference>